<evidence type="ECO:0000313" key="4">
    <source>
        <dbReference type="Proteomes" id="UP000770015"/>
    </source>
</evidence>
<keyword evidence="4" id="KW-1185">Reference proteome</keyword>
<feature type="compositionally biased region" description="Basic and acidic residues" evidence="2">
    <location>
        <begin position="1956"/>
        <end position="1969"/>
    </location>
</feature>
<feature type="compositionally biased region" description="Acidic residues" evidence="2">
    <location>
        <begin position="1766"/>
        <end position="1785"/>
    </location>
</feature>
<feature type="compositionally biased region" description="Acidic residues" evidence="2">
    <location>
        <begin position="1640"/>
        <end position="1665"/>
    </location>
</feature>
<evidence type="ECO:0000256" key="2">
    <source>
        <dbReference type="SAM" id="MobiDB-lite"/>
    </source>
</evidence>
<feature type="region of interest" description="Disordered" evidence="2">
    <location>
        <begin position="1"/>
        <end position="34"/>
    </location>
</feature>
<proteinExistence type="predicted"/>
<comment type="caution">
    <text evidence="3">The sequence shown here is derived from an EMBL/GenBank/DDBJ whole genome shotgun (WGS) entry which is preliminary data.</text>
</comment>
<accession>A0A9P8V262</accession>
<feature type="region of interest" description="Disordered" evidence="2">
    <location>
        <begin position="1412"/>
        <end position="1442"/>
    </location>
</feature>
<keyword evidence="1" id="KW-0175">Coiled coil</keyword>
<gene>
    <name evidence="3" type="ORF">F5X68DRAFT_160328</name>
</gene>
<feature type="compositionally biased region" description="Basic residues" evidence="2">
    <location>
        <begin position="1913"/>
        <end position="1923"/>
    </location>
</feature>
<feature type="region of interest" description="Disordered" evidence="2">
    <location>
        <begin position="1853"/>
        <end position="1893"/>
    </location>
</feature>
<feature type="compositionally biased region" description="Acidic residues" evidence="2">
    <location>
        <begin position="1935"/>
        <end position="1955"/>
    </location>
</feature>
<protein>
    <submittedName>
        <fullName evidence="3">Uncharacterized protein</fullName>
    </submittedName>
</protein>
<name>A0A9P8V262_9PEZI</name>
<evidence type="ECO:0000256" key="1">
    <source>
        <dbReference type="SAM" id="Coils"/>
    </source>
</evidence>
<feature type="compositionally biased region" description="Low complexity" evidence="2">
    <location>
        <begin position="1874"/>
        <end position="1889"/>
    </location>
</feature>
<dbReference type="OrthoDB" id="4850289at2759"/>
<sequence>MAGPAPPSLGGPLVNESNIRSQKQQTGLSALADRKVPVPRKRNPLILPTDDDWKKVEGFFLEILRIPSVTTGAVLSAFFDDHDRTIFVPVTSPPTRVDVQKDHIRRYRINLATRFRGHPLTLASKFTMLYFGLPVEPLLSQLFDPMQHIVEETDDSALTSVIVKPPLHFLSAYDQRNFGIDSRRGREARFSTVPVQRSTLNKTNVLDDYEEDDFQLSLRGGDLDEHLDDASDEEPEPGLRGGEIEDSIEDTPSRSRGAQEDVEMGDVNDVEPVVHNPAMRTQFNPYILGYQGRCEVSFKDYAGIFDAIRCLLSVKPEVTTDIVLHKLENDKITITWRFPDPITAYEDAIICIQEHTKTTNPEFFIHRIGEQHPVEGCFKPSLREDDVFKLQCISRDRNFREAYLRLPPKMWFNRKGKPAHTYGANEYMTHVHVAQSVLFGQPRSRGDLMHSMIHLEGYTHGSDELTSLAGTPRPGQLTTWPASYGNYEIDKGFLDFAHMSNDNGPLSAMVRRRDLGPHQIMLIIPGAKIPELIIDTPLHKAQSKDVLAKMRKWMWDRHPGSGGSPIKMSLLFHHGKHFYSADPPTPYRWRPFINESRTSDEGSPPDAEVLQYLCDTVKKHPKIGRYFFVQPEYTIEAKIYAVGKEKAAYSLNKALTSMESFQEMLAKTNGSQDTLSKDILLRQVGDTKHWNLTTFTITERTTVHEMHQIRRFISTPNVQYEVIIGGSKASDFARGLTGVSQSLFGPRYGMIGDAERRKMDLKPLLKYDDPWLLHLRKEWVKKKEAEAAAAADAVDKQRREAEQKKELTGAAEKSIFKQFKEKAVFNKHLPKKDLRLQSWSRPQSLYDGDGDFHPYIPLNSAPIESMLRVSKGSSVPMVSKGVLTPSEQRDLQLQVHALRNLNLLRTHICQYQDCNFSCRTDDTKALLDHQESHVKYRCPWCPDTLFEHYHEKSRDKHFREKHADKLARLAVQAEAEGLDKNELLYKLRKEYVEPRIKKQPVDPRSALQTSYSVTVPRPGGEPVVHSHPAKAHSWEKEYSHCDRCGRNHGFLDNKADRAHHDRLCVPHAKGAGVCGFCKSCGEREWATEKDAKKWSAGVEFPHSCRGLVHAGSPHCGKCGVSMQKMTDAYIDKHRQHCMGYGSMVASFCPYCADPLNNLHPDQADPKMWLRHKRLHMIACRRSLRPNSSQRFYKEDMTPFDLYDQTYWAGPEPPHDDLWNGPHVLGGEAFYTSGLYRPSKYLGEKLEWYEMVGEKDFMDPPKKCPSEGCPWAIGSMLPNDVLNHFEEYHGGPLKMCPLCNLSFKVPAEDAVEGGDRYDCEFQEKHMECHVFSLWDIRDGKKEKPKYDDFKGLRNKAGDAAAGSFGGFVKGQCPFFDECGAIITQMSDDQWETHVRQNHPSLAPRRDIRDELQAGKRPATGSSRLKSPPPPAPTDDDEDEEAKEAERAWLRVIIGDVTVPNELHAFLKEGEGSYFCSRCFRPFSKGHYREDPGTISQFAAHLDINNRSCRIPNVKGQAMRNGSVILPNQTGWIPRDALPKEFDLELYGKQWEEMYPSHKGTIFEFNGKGKKWNTWSHDPNCKQKKKLHSLPYPPIGWDPIAFSTPSMGKSTPRPPRSESRLKIKRAPTRAEAAAAAALEKDSDSDEEEEEEEEEGGEQEEEEEEDTEYVQVDKENEDEDEDDEMGGQGGDDVEDDEEDGVEDDAGRGGEDDAGKGGEEEEEEEEESDSDEEVDDDDAAADPPKGSGKKGSSKKDTPSKKTTKKGTASEQEEESDSDEDEDEDEDDNDGGAGAVAAVTKANTKKRRRWRPITYKSGRRKGPPRSPVEVEEEEEEVDSDAVERHMLDLIARNPAMKEQLRRLRRKHRRRVEGSYRGGDSSSSSDSDINSTLTGSEEEELGEIHQWLKDHDLNIGTLGKRKRRWRRVPQAKMAVMGDGSEVIEGEGEDEPEEEQVVEELVEGERSPKRSRTASE</sequence>
<feature type="compositionally biased region" description="Acidic residues" evidence="2">
    <location>
        <begin position="1432"/>
        <end position="1441"/>
    </location>
</feature>
<feature type="compositionally biased region" description="Basic residues" evidence="2">
    <location>
        <begin position="1798"/>
        <end position="1818"/>
    </location>
</feature>
<dbReference type="EMBL" id="JAGSXJ010000035">
    <property type="protein sequence ID" value="KAH6667071.1"/>
    <property type="molecule type" value="Genomic_DNA"/>
</dbReference>
<feature type="compositionally biased region" description="Acidic residues" evidence="2">
    <location>
        <begin position="225"/>
        <end position="236"/>
    </location>
</feature>
<feature type="region of interest" description="Disordered" evidence="2">
    <location>
        <begin position="1599"/>
        <end position="1836"/>
    </location>
</feature>
<feature type="region of interest" description="Disordered" evidence="2">
    <location>
        <begin position="1913"/>
        <end position="1969"/>
    </location>
</feature>
<dbReference type="Proteomes" id="UP000770015">
    <property type="component" value="Unassembled WGS sequence"/>
</dbReference>
<reference evidence="3" key="1">
    <citation type="journal article" date="2021" name="Nat. Commun.">
        <title>Genetic determinants of endophytism in the Arabidopsis root mycobiome.</title>
        <authorList>
            <person name="Mesny F."/>
            <person name="Miyauchi S."/>
            <person name="Thiergart T."/>
            <person name="Pickel B."/>
            <person name="Atanasova L."/>
            <person name="Karlsson M."/>
            <person name="Huettel B."/>
            <person name="Barry K.W."/>
            <person name="Haridas S."/>
            <person name="Chen C."/>
            <person name="Bauer D."/>
            <person name="Andreopoulos W."/>
            <person name="Pangilinan J."/>
            <person name="LaButti K."/>
            <person name="Riley R."/>
            <person name="Lipzen A."/>
            <person name="Clum A."/>
            <person name="Drula E."/>
            <person name="Henrissat B."/>
            <person name="Kohler A."/>
            <person name="Grigoriev I.V."/>
            <person name="Martin F.M."/>
            <person name="Hacquard S."/>
        </authorList>
    </citation>
    <scope>NUCLEOTIDE SEQUENCE</scope>
    <source>
        <strain evidence="3">MPI-SDFR-AT-0117</strain>
    </source>
</reference>
<feature type="compositionally biased region" description="Acidic residues" evidence="2">
    <location>
        <begin position="1672"/>
        <end position="1700"/>
    </location>
</feature>
<feature type="compositionally biased region" description="Basic and acidic residues" evidence="2">
    <location>
        <begin position="1701"/>
        <end position="1714"/>
    </location>
</feature>
<feature type="region of interest" description="Disordered" evidence="2">
    <location>
        <begin position="221"/>
        <end position="261"/>
    </location>
</feature>
<organism evidence="3 4">
    <name type="scientific">Plectosphaerella plurivora</name>
    <dbReference type="NCBI Taxonomy" id="936078"/>
    <lineage>
        <taxon>Eukaryota</taxon>
        <taxon>Fungi</taxon>
        <taxon>Dikarya</taxon>
        <taxon>Ascomycota</taxon>
        <taxon>Pezizomycotina</taxon>
        <taxon>Sordariomycetes</taxon>
        <taxon>Hypocreomycetidae</taxon>
        <taxon>Glomerellales</taxon>
        <taxon>Plectosphaerellaceae</taxon>
        <taxon>Plectosphaerella</taxon>
    </lineage>
</organism>
<feature type="compositionally biased region" description="Polar residues" evidence="2">
    <location>
        <begin position="15"/>
        <end position="28"/>
    </location>
</feature>
<evidence type="ECO:0000313" key="3">
    <source>
        <dbReference type="EMBL" id="KAH6667071.1"/>
    </source>
</evidence>
<feature type="compositionally biased region" description="Acidic residues" evidence="2">
    <location>
        <begin position="1824"/>
        <end position="1835"/>
    </location>
</feature>
<feature type="compositionally biased region" description="Acidic residues" evidence="2">
    <location>
        <begin position="1715"/>
        <end position="1736"/>
    </location>
</feature>
<feature type="coiled-coil region" evidence="1">
    <location>
        <begin position="780"/>
        <end position="807"/>
    </location>
</feature>